<dbReference type="SUPFAM" id="SSF81321">
    <property type="entry name" value="Family A G protein-coupled receptor-like"/>
    <property type="match status" value="1"/>
</dbReference>
<keyword evidence="15" id="KW-1185">Reference proteome</keyword>
<feature type="transmembrane region" description="Helical" evidence="12">
    <location>
        <begin position="42"/>
        <end position="61"/>
    </location>
</feature>
<dbReference type="GO" id="GO:0042277">
    <property type="term" value="F:peptide binding"/>
    <property type="evidence" value="ECO:0007669"/>
    <property type="project" value="TreeGrafter"/>
</dbReference>
<feature type="region of interest" description="Disordered" evidence="11">
    <location>
        <begin position="492"/>
        <end position="514"/>
    </location>
</feature>
<dbReference type="PRINTS" id="PR00237">
    <property type="entry name" value="GPCRRHODOPSN"/>
</dbReference>
<reference evidence="14" key="1">
    <citation type="submission" date="2021-03" db="EMBL/GenBank/DDBJ databases">
        <title>Chromosome level genome of the anhydrobiotic midge Polypedilum vanderplanki.</title>
        <authorList>
            <person name="Yoshida Y."/>
            <person name="Kikawada T."/>
            <person name="Gusev O."/>
        </authorList>
    </citation>
    <scope>NUCLEOTIDE SEQUENCE</scope>
    <source>
        <strain evidence="14">NIAS01</strain>
        <tissue evidence="14">Whole body or cell culture</tissue>
    </source>
</reference>
<dbReference type="GO" id="GO:0004930">
    <property type="term" value="F:G protein-coupled receptor activity"/>
    <property type="evidence" value="ECO:0007669"/>
    <property type="project" value="UniProtKB-KW"/>
</dbReference>
<dbReference type="PROSITE" id="PS50262">
    <property type="entry name" value="G_PROTEIN_RECEP_F1_2"/>
    <property type="match status" value="1"/>
</dbReference>
<keyword evidence="6 10" id="KW-0297">G-protein coupled receptor</keyword>
<evidence type="ECO:0000256" key="2">
    <source>
        <dbReference type="ARBA" id="ARBA00010663"/>
    </source>
</evidence>
<feature type="compositionally biased region" description="Polar residues" evidence="11">
    <location>
        <begin position="492"/>
        <end position="507"/>
    </location>
</feature>
<evidence type="ECO:0000256" key="6">
    <source>
        <dbReference type="ARBA" id="ARBA00023040"/>
    </source>
</evidence>
<keyword evidence="4 10" id="KW-0812">Transmembrane</keyword>
<feature type="transmembrane region" description="Helical" evidence="12">
    <location>
        <begin position="376"/>
        <end position="400"/>
    </location>
</feature>
<evidence type="ECO:0000256" key="10">
    <source>
        <dbReference type="RuleBase" id="RU000688"/>
    </source>
</evidence>
<dbReference type="PANTHER" id="PTHR24229">
    <property type="entry name" value="NEUROPEPTIDES RECEPTOR"/>
    <property type="match status" value="1"/>
</dbReference>
<keyword evidence="3" id="KW-1003">Cell membrane</keyword>
<evidence type="ECO:0000256" key="5">
    <source>
        <dbReference type="ARBA" id="ARBA00022989"/>
    </source>
</evidence>
<feature type="domain" description="G-protein coupled receptors family 1 profile" evidence="13">
    <location>
        <begin position="20"/>
        <end position="398"/>
    </location>
</feature>
<evidence type="ECO:0000256" key="4">
    <source>
        <dbReference type="ARBA" id="ARBA00022692"/>
    </source>
</evidence>
<feature type="transmembrane region" description="Helical" evidence="12">
    <location>
        <begin position="6"/>
        <end position="30"/>
    </location>
</feature>
<evidence type="ECO:0000313" key="14">
    <source>
        <dbReference type="EMBL" id="KAG5682938.1"/>
    </source>
</evidence>
<name>A0A9J6CL15_POLVA</name>
<evidence type="ECO:0000313" key="15">
    <source>
        <dbReference type="Proteomes" id="UP001107558"/>
    </source>
</evidence>
<evidence type="ECO:0000256" key="11">
    <source>
        <dbReference type="SAM" id="MobiDB-lite"/>
    </source>
</evidence>
<feature type="transmembrane region" description="Helical" evidence="12">
    <location>
        <begin position="330"/>
        <end position="356"/>
    </location>
</feature>
<protein>
    <recommendedName>
        <fullName evidence="13">G-protein coupled receptors family 1 profile domain-containing protein</fullName>
    </recommendedName>
</protein>
<dbReference type="Gene3D" id="1.20.1070.10">
    <property type="entry name" value="Rhodopsin 7-helix transmembrane proteins"/>
    <property type="match status" value="1"/>
</dbReference>
<feature type="transmembrane region" description="Helical" evidence="12">
    <location>
        <begin position="232"/>
        <end position="261"/>
    </location>
</feature>
<dbReference type="OrthoDB" id="6159456at2759"/>
<evidence type="ECO:0000256" key="1">
    <source>
        <dbReference type="ARBA" id="ARBA00004651"/>
    </source>
</evidence>
<keyword evidence="7 12" id="KW-0472">Membrane</keyword>
<evidence type="ECO:0000256" key="9">
    <source>
        <dbReference type="ARBA" id="ARBA00023224"/>
    </source>
</evidence>
<gene>
    <name evidence="14" type="ORF">PVAND_012256</name>
</gene>
<keyword evidence="8 10" id="KW-0675">Receptor</keyword>
<dbReference type="GO" id="GO:0043005">
    <property type="term" value="C:neuron projection"/>
    <property type="evidence" value="ECO:0007669"/>
    <property type="project" value="TreeGrafter"/>
</dbReference>
<evidence type="ECO:0000256" key="7">
    <source>
        <dbReference type="ARBA" id="ARBA00023136"/>
    </source>
</evidence>
<dbReference type="CDD" id="cd00637">
    <property type="entry name" value="7tm_classA_rhodopsin-like"/>
    <property type="match status" value="1"/>
</dbReference>
<dbReference type="InterPro" id="IPR000276">
    <property type="entry name" value="GPCR_Rhodpsn"/>
</dbReference>
<dbReference type="Pfam" id="PF00001">
    <property type="entry name" value="7tm_1"/>
    <property type="match status" value="1"/>
</dbReference>
<comment type="subcellular location">
    <subcellularLocation>
        <location evidence="1">Cell membrane</location>
        <topology evidence="1">Multi-pass membrane protein</topology>
    </subcellularLocation>
</comment>
<accession>A0A9J6CL15</accession>
<evidence type="ECO:0000256" key="3">
    <source>
        <dbReference type="ARBA" id="ARBA00022475"/>
    </source>
</evidence>
<dbReference type="AlphaFoldDB" id="A0A9J6CL15"/>
<dbReference type="InterPro" id="IPR017452">
    <property type="entry name" value="GPCR_Rhodpsn_7TM"/>
</dbReference>
<dbReference type="EMBL" id="JADBJN010000001">
    <property type="protein sequence ID" value="KAG5682938.1"/>
    <property type="molecule type" value="Genomic_DNA"/>
</dbReference>
<dbReference type="PANTHER" id="PTHR24229:SF40">
    <property type="entry name" value="ALLATOSTATIN C RECEPTOR 1-RELATED"/>
    <property type="match status" value="1"/>
</dbReference>
<dbReference type="PROSITE" id="PS00237">
    <property type="entry name" value="G_PROTEIN_RECEP_F1_1"/>
    <property type="match status" value="1"/>
</dbReference>
<evidence type="ECO:0000256" key="12">
    <source>
        <dbReference type="SAM" id="Phobius"/>
    </source>
</evidence>
<dbReference type="Proteomes" id="UP001107558">
    <property type="component" value="Chromosome 1"/>
</dbReference>
<evidence type="ECO:0000256" key="8">
    <source>
        <dbReference type="ARBA" id="ARBA00023170"/>
    </source>
</evidence>
<keyword evidence="5 12" id="KW-1133">Transmembrane helix</keyword>
<feature type="transmembrane region" description="Helical" evidence="12">
    <location>
        <begin position="179"/>
        <end position="201"/>
    </location>
</feature>
<proteinExistence type="inferred from homology"/>
<sequence length="647" mass="73117">MSMMVAIILSVIVSCLGIISNCSIIVLVVLTKQLNSPNRILLLHLSIICLLLSILYLWSLINNAILPSYIHRVDLPESLAITTVTTAGSVSLHNHYSSILSSHSSNSVDITSSTTASTSTATSTLRVKSVYDSVYSFNDLLIHLLQPISLWTISCINFDRYYAICSPLHYNTLLTTKKVTIFLCSGWMIIIFTIFPVYVMLMISGERSIMGVCFFKHMDVRSDWMRNLDRDYYWFEVQVLLTTLLTIFLPITLIIACNIRILTIANYQRHRIASAIYESVLSAQIAITHQKNPFPPIPGLLTNQPFPLATLYPPKPNSFEMQRKSQKATLVVFELLASIIVLYCPYYIFMIVFSFLRKSHSTFVAAESKQQYETVLNIIIYLVQFLMLCAPTVNAILYGFKNKTIQENIHNIWRKQKTKIELHYEIQARTPSTCGSRKASLTEMNMPHIFQPQLKRQLSDFFFGTSSSLMSHLNDDVSMFHSNKIYRTPSDSLYNPSSSGRRNSEFLSPNFDPLGKMTLPPAPANSPSSITKNCETKICLSHSTSKNLLSNFKKLIVGSKNDLNDDNDGTHDDCGMSFPKILITKHSDSLLTTHSTSRRDSSDIQQVAVEVEEEFAAEQEPLLTTQACSLENVNSRMSKSMRKFQTL</sequence>
<organism evidence="14 15">
    <name type="scientific">Polypedilum vanderplanki</name>
    <name type="common">Sleeping chironomid midge</name>
    <dbReference type="NCBI Taxonomy" id="319348"/>
    <lineage>
        <taxon>Eukaryota</taxon>
        <taxon>Metazoa</taxon>
        <taxon>Ecdysozoa</taxon>
        <taxon>Arthropoda</taxon>
        <taxon>Hexapoda</taxon>
        <taxon>Insecta</taxon>
        <taxon>Pterygota</taxon>
        <taxon>Neoptera</taxon>
        <taxon>Endopterygota</taxon>
        <taxon>Diptera</taxon>
        <taxon>Nematocera</taxon>
        <taxon>Chironomoidea</taxon>
        <taxon>Chironomidae</taxon>
        <taxon>Chironominae</taxon>
        <taxon>Polypedilum</taxon>
        <taxon>Polypedilum</taxon>
    </lineage>
</organism>
<dbReference type="GO" id="GO:0005886">
    <property type="term" value="C:plasma membrane"/>
    <property type="evidence" value="ECO:0007669"/>
    <property type="project" value="UniProtKB-SubCell"/>
</dbReference>
<evidence type="ECO:0000259" key="13">
    <source>
        <dbReference type="PROSITE" id="PS50262"/>
    </source>
</evidence>
<keyword evidence="9 10" id="KW-0807">Transducer</keyword>
<comment type="similarity">
    <text evidence="2 10">Belongs to the G-protein coupled receptor 1 family.</text>
</comment>
<comment type="caution">
    <text evidence="14">The sequence shown here is derived from an EMBL/GenBank/DDBJ whole genome shotgun (WGS) entry which is preliminary data.</text>
</comment>